<sequence>MEMVLDANVKEMMNFFFFDTKAYDISRWKLSHFQFMFKTLDAKPRFGSTTKSLTKMSKVMFHIGTNTHLYNNSKDVNIALLLNSKFDSEKLSSACSFSLHKASTSLTFSLRRTSGT</sequence>
<reference evidence="1 2" key="1">
    <citation type="submission" date="2024-01" db="EMBL/GenBank/DDBJ databases">
        <title>The genomes of 5 underutilized Papilionoideae crops provide insights into root nodulation and disease resistance.</title>
        <authorList>
            <person name="Yuan L."/>
        </authorList>
    </citation>
    <scope>NUCLEOTIDE SEQUENCE [LARGE SCALE GENOMIC DNA]</scope>
    <source>
        <strain evidence="1">LY-2023</strain>
        <tissue evidence="1">Leaf</tissue>
    </source>
</reference>
<dbReference type="AlphaFoldDB" id="A0AAN9PK60"/>
<keyword evidence="2" id="KW-1185">Reference proteome</keyword>
<evidence type="ECO:0000313" key="1">
    <source>
        <dbReference type="EMBL" id="KAK7301236.1"/>
    </source>
</evidence>
<evidence type="ECO:0000313" key="2">
    <source>
        <dbReference type="Proteomes" id="UP001359559"/>
    </source>
</evidence>
<gene>
    <name evidence="1" type="ORF">RJT34_12097</name>
</gene>
<protein>
    <submittedName>
        <fullName evidence="1">Uncharacterized protein</fullName>
    </submittedName>
</protein>
<dbReference type="Proteomes" id="UP001359559">
    <property type="component" value="Unassembled WGS sequence"/>
</dbReference>
<accession>A0AAN9PK60</accession>
<dbReference type="EMBL" id="JAYKXN010000003">
    <property type="protein sequence ID" value="KAK7301236.1"/>
    <property type="molecule type" value="Genomic_DNA"/>
</dbReference>
<name>A0AAN9PK60_CLITE</name>
<proteinExistence type="predicted"/>
<organism evidence="1 2">
    <name type="scientific">Clitoria ternatea</name>
    <name type="common">Butterfly pea</name>
    <dbReference type="NCBI Taxonomy" id="43366"/>
    <lineage>
        <taxon>Eukaryota</taxon>
        <taxon>Viridiplantae</taxon>
        <taxon>Streptophyta</taxon>
        <taxon>Embryophyta</taxon>
        <taxon>Tracheophyta</taxon>
        <taxon>Spermatophyta</taxon>
        <taxon>Magnoliopsida</taxon>
        <taxon>eudicotyledons</taxon>
        <taxon>Gunneridae</taxon>
        <taxon>Pentapetalae</taxon>
        <taxon>rosids</taxon>
        <taxon>fabids</taxon>
        <taxon>Fabales</taxon>
        <taxon>Fabaceae</taxon>
        <taxon>Papilionoideae</taxon>
        <taxon>50 kb inversion clade</taxon>
        <taxon>NPAAA clade</taxon>
        <taxon>indigoferoid/millettioid clade</taxon>
        <taxon>Phaseoleae</taxon>
        <taxon>Clitoria</taxon>
    </lineage>
</organism>
<comment type="caution">
    <text evidence="1">The sequence shown here is derived from an EMBL/GenBank/DDBJ whole genome shotgun (WGS) entry which is preliminary data.</text>
</comment>